<dbReference type="Proteomes" id="UP000196475">
    <property type="component" value="Unassembled WGS sequence"/>
</dbReference>
<evidence type="ECO:0008006" key="3">
    <source>
        <dbReference type="Google" id="ProtNLM"/>
    </source>
</evidence>
<dbReference type="InterPro" id="IPR024307">
    <property type="entry name" value="YmaF"/>
</dbReference>
<accession>A0A1Y3PFL2</accession>
<proteinExistence type="predicted"/>
<gene>
    <name evidence="1" type="ORF">BAA01_01450</name>
</gene>
<name>A0A1Y3PFL2_9BACI</name>
<dbReference type="AlphaFoldDB" id="A0A1Y3PFL2"/>
<protein>
    <recommendedName>
        <fullName evidence="3">YmaF family protein</fullName>
    </recommendedName>
</protein>
<dbReference type="Pfam" id="PF12788">
    <property type="entry name" value="YmaF"/>
    <property type="match status" value="1"/>
</dbReference>
<organism evidence="1 2">
    <name type="scientific">Bacillus thermozeamaize</name>
    <dbReference type="NCBI Taxonomy" id="230954"/>
    <lineage>
        <taxon>Bacteria</taxon>
        <taxon>Bacillati</taxon>
        <taxon>Bacillota</taxon>
        <taxon>Bacilli</taxon>
        <taxon>Bacillales</taxon>
        <taxon>Bacillaceae</taxon>
        <taxon>Bacillus</taxon>
    </lineage>
</organism>
<evidence type="ECO:0000313" key="2">
    <source>
        <dbReference type="Proteomes" id="UP000196475"/>
    </source>
</evidence>
<sequence>MVYHRDGHDDDDQHTHQMYLISWDGEALHVHNFAGVTSYNVGHRHRYLGTTEPAPSGVPHTHAYYTETSFDDGHRHVIRGCTGPAIPLPGGGHYHLFRGYTTVDGRIPHTHYYCGKTSP</sequence>
<evidence type="ECO:0000313" key="1">
    <source>
        <dbReference type="EMBL" id="OUM86155.1"/>
    </source>
</evidence>
<comment type="caution">
    <text evidence="1">The sequence shown here is derived from an EMBL/GenBank/DDBJ whole genome shotgun (WGS) entry which is preliminary data.</text>
</comment>
<dbReference type="EMBL" id="LZRT01000094">
    <property type="protein sequence ID" value="OUM86155.1"/>
    <property type="molecule type" value="Genomic_DNA"/>
</dbReference>
<reference evidence="2" key="1">
    <citation type="submission" date="2016-06" db="EMBL/GenBank/DDBJ databases">
        <authorList>
            <person name="Nascimento L."/>
            <person name="Pereira R.V."/>
            <person name="Martins L.F."/>
            <person name="Quaggio R.B."/>
            <person name="Silva A.M."/>
            <person name="Setubal J.C."/>
        </authorList>
    </citation>
    <scope>NUCLEOTIDE SEQUENCE [LARGE SCALE GENOMIC DNA]</scope>
</reference>